<evidence type="ECO:0000313" key="1">
    <source>
        <dbReference type="EMBL" id="CAE6498550.1"/>
    </source>
</evidence>
<proteinExistence type="predicted"/>
<accession>A0A8H3HAP1</accession>
<name>A0A8H3HAP1_9AGAM</name>
<protein>
    <recommendedName>
        <fullName evidence="3">MYND-type domain-containing protein</fullName>
    </recommendedName>
</protein>
<gene>
    <name evidence="1" type="ORF">RDB_LOCUS156467</name>
</gene>
<sequence>MGIQIDVLAREHILEETIILGLPEDPGADVVSRALHQESVRAMACSDAQCGASRELLKDLLDNMIDSYDVIFEICSSVPGIHGWDTIFVAAWSAWKSSPRLEQESEYFIGWPLYDLTCRCALASSNNEAFSIEGLIAVSKWARSNAPNAGVTYKTVDLMGNINVPVFLDALTKSLVRPHASRLHSSATPILVKFITQCLSQSNLVFSSSSTVYFKAVFHRLWTEIDDERCLTDLEYRRETLEFAAALLEAITYPFYCPLLEESKAAKRSLVLPGLTFFAQVLPKGDWIDLAGRLLLLPTISLCGREVSETELETLMDAHEATRSVLTIFMTLLHGHKSKMADRFRPCFQDWLSVYRHITTGSYLTDDGQQLAMYHANNFKTWTRIGTLAGWFPTPSIGFCFNTGCPYTFTGPADSPVRICGGCISLTATYCDSSCQYSDYMRHRAECVSYKGHC</sequence>
<evidence type="ECO:0008006" key="3">
    <source>
        <dbReference type="Google" id="ProtNLM"/>
    </source>
</evidence>
<reference evidence="1" key="1">
    <citation type="submission" date="2021-01" db="EMBL/GenBank/DDBJ databases">
        <authorList>
            <person name="Kaushik A."/>
        </authorList>
    </citation>
    <scope>NUCLEOTIDE SEQUENCE</scope>
    <source>
        <strain evidence="1">AG1-1A</strain>
    </source>
</reference>
<organism evidence="1 2">
    <name type="scientific">Rhizoctonia solani</name>
    <dbReference type="NCBI Taxonomy" id="456999"/>
    <lineage>
        <taxon>Eukaryota</taxon>
        <taxon>Fungi</taxon>
        <taxon>Dikarya</taxon>
        <taxon>Basidiomycota</taxon>
        <taxon>Agaricomycotina</taxon>
        <taxon>Agaricomycetes</taxon>
        <taxon>Cantharellales</taxon>
        <taxon>Ceratobasidiaceae</taxon>
        <taxon>Rhizoctonia</taxon>
    </lineage>
</organism>
<evidence type="ECO:0000313" key="2">
    <source>
        <dbReference type="Proteomes" id="UP000663840"/>
    </source>
</evidence>
<dbReference type="Proteomes" id="UP000663840">
    <property type="component" value="Unassembled WGS sequence"/>
</dbReference>
<dbReference type="SUPFAM" id="SSF144232">
    <property type="entry name" value="HIT/MYND zinc finger-like"/>
    <property type="match status" value="1"/>
</dbReference>
<dbReference type="EMBL" id="CAJMWR010004375">
    <property type="protein sequence ID" value="CAE6498550.1"/>
    <property type="molecule type" value="Genomic_DNA"/>
</dbReference>
<comment type="caution">
    <text evidence="1">The sequence shown here is derived from an EMBL/GenBank/DDBJ whole genome shotgun (WGS) entry which is preliminary data.</text>
</comment>
<dbReference type="AlphaFoldDB" id="A0A8H3HAP1"/>